<proteinExistence type="predicted"/>
<evidence type="ECO:0000313" key="2">
    <source>
        <dbReference type="EMBL" id="BAQ17096.1"/>
    </source>
</evidence>
<feature type="transmembrane region" description="Helical" evidence="1">
    <location>
        <begin position="131"/>
        <end position="156"/>
    </location>
</feature>
<keyword evidence="1" id="KW-0472">Membrane</keyword>
<keyword evidence="1" id="KW-1133">Transmembrane helix</keyword>
<reference evidence="2 3" key="1">
    <citation type="submission" date="2014-09" db="EMBL/GenBank/DDBJ databases">
        <title>Genome sequencing of Methyloceanibacter caenitepidi Gela4.</title>
        <authorList>
            <person name="Takeuchi M."/>
            <person name="Susumu S."/>
            <person name="Kamagata Y."/>
            <person name="Oshima K."/>
            <person name="Hattori M."/>
            <person name="Iwasaki W."/>
        </authorList>
    </citation>
    <scope>NUCLEOTIDE SEQUENCE [LARGE SCALE GENOMIC DNA]</scope>
    <source>
        <strain evidence="2 3">Gela4</strain>
    </source>
</reference>
<accession>A0A0A8K2S9</accession>
<keyword evidence="3" id="KW-1185">Reference proteome</keyword>
<feature type="transmembrane region" description="Helical" evidence="1">
    <location>
        <begin position="59"/>
        <end position="78"/>
    </location>
</feature>
<dbReference type="EMBL" id="AP014648">
    <property type="protein sequence ID" value="BAQ17096.1"/>
    <property type="molecule type" value="Genomic_DNA"/>
</dbReference>
<dbReference type="STRING" id="1384459.GL4_1642"/>
<name>A0A0A8K2S9_9HYPH</name>
<dbReference type="RefSeq" id="WP_045366462.1">
    <property type="nucleotide sequence ID" value="NZ_AP014648.1"/>
</dbReference>
<sequence>MVWDFLKDDTQPRLPKRARVVLAMASVGILTGLISSLPSPLPSIRLEEDGLILNTASSPLHAGLAFAIGIAACMWAWVSREMSKCLLTAVLVFLGWLAAVNTANDLYQFLIGSGAFGTETGAKATREASGLIIGGVVAGAVGAGLSAFGAGIPAAAIRQPRNWGLIVLAGAVAGIMLYPAAMLRMPHVMFMPWQALVAASIGFGLTRP</sequence>
<organism evidence="2 3">
    <name type="scientific">Methyloceanibacter caenitepidi</name>
    <dbReference type="NCBI Taxonomy" id="1384459"/>
    <lineage>
        <taxon>Bacteria</taxon>
        <taxon>Pseudomonadati</taxon>
        <taxon>Pseudomonadota</taxon>
        <taxon>Alphaproteobacteria</taxon>
        <taxon>Hyphomicrobiales</taxon>
        <taxon>Hyphomicrobiaceae</taxon>
        <taxon>Methyloceanibacter</taxon>
    </lineage>
</organism>
<dbReference type="OrthoDB" id="8446926at2"/>
<keyword evidence="1" id="KW-0812">Transmembrane</keyword>
<evidence type="ECO:0000256" key="1">
    <source>
        <dbReference type="SAM" id="Phobius"/>
    </source>
</evidence>
<gene>
    <name evidence="2" type="ORF">GL4_1642</name>
</gene>
<dbReference type="HOGENOM" id="CLU_1319688_0_0_5"/>
<dbReference type="KEGG" id="mcg:GL4_1642"/>
<dbReference type="Proteomes" id="UP000031643">
    <property type="component" value="Chromosome"/>
</dbReference>
<dbReference type="AlphaFoldDB" id="A0A0A8K2S9"/>
<evidence type="ECO:0000313" key="3">
    <source>
        <dbReference type="Proteomes" id="UP000031643"/>
    </source>
</evidence>
<feature type="transmembrane region" description="Helical" evidence="1">
    <location>
        <begin position="20"/>
        <end position="39"/>
    </location>
</feature>
<feature type="transmembrane region" description="Helical" evidence="1">
    <location>
        <begin position="85"/>
        <end position="103"/>
    </location>
</feature>
<protein>
    <submittedName>
        <fullName evidence="2">Uncharacterized protein</fullName>
    </submittedName>
</protein>
<feature type="transmembrane region" description="Helical" evidence="1">
    <location>
        <begin position="163"/>
        <end position="181"/>
    </location>
</feature>